<feature type="domain" description="Pyrroline-5-carboxylate reductase dimerisation" evidence="8">
    <location>
        <begin position="170"/>
        <end position="277"/>
    </location>
</feature>
<dbReference type="InterPro" id="IPR008927">
    <property type="entry name" value="6-PGluconate_DH-like_C_sf"/>
</dbReference>
<dbReference type="InterPro" id="IPR028939">
    <property type="entry name" value="P5C_Rdtase_cat_N"/>
</dbReference>
<dbReference type="OrthoDB" id="9805754at2"/>
<dbReference type="FunFam" id="1.10.3730.10:FF:000001">
    <property type="entry name" value="Pyrroline-5-carboxylate reductase"/>
    <property type="match status" value="1"/>
</dbReference>
<dbReference type="HOGENOM" id="CLU_042344_0_1_5"/>
<dbReference type="PATRIC" id="fig|1193729.4.peg.25"/>
<dbReference type="SUPFAM" id="SSF48179">
    <property type="entry name" value="6-phosphogluconate dehydrogenase C-terminal domain-like"/>
    <property type="match status" value="1"/>
</dbReference>
<dbReference type="Gene3D" id="1.10.3730.10">
    <property type="entry name" value="ProC C-terminal domain-like"/>
    <property type="match status" value="1"/>
</dbReference>
<keyword evidence="2 4" id="KW-0521">NADP</keyword>
<dbReference type="HAMAP" id="MF_01925">
    <property type="entry name" value="P5C_reductase"/>
    <property type="match status" value="1"/>
</dbReference>
<comment type="pathway">
    <text evidence="4">Amino-acid biosynthesis; L-proline biosynthesis; L-proline from L-glutamate 5-semialdehyde: step 1/1.</text>
</comment>
<dbReference type="AlphaFoldDB" id="K7Z2P6"/>
<comment type="catalytic activity">
    <reaction evidence="4">
        <text>L-proline + NADP(+) = (S)-1-pyrroline-5-carboxylate + NADPH + 2 H(+)</text>
        <dbReference type="Rhea" id="RHEA:14109"/>
        <dbReference type="ChEBI" id="CHEBI:15378"/>
        <dbReference type="ChEBI" id="CHEBI:17388"/>
        <dbReference type="ChEBI" id="CHEBI:57783"/>
        <dbReference type="ChEBI" id="CHEBI:58349"/>
        <dbReference type="ChEBI" id="CHEBI:60039"/>
        <dbReference type="EC" id="1.5.1.2"/>
    </reaction>
</comment>
<evidence type="ECO:0000256" key="6">
    <source>
        <dbReference type="PIRSR" id="PIRSR000193-1"/>
    </source>
</evidence>
<dbReference type="STRING" id="1193729.A1OE_34"/>
<evidence type="ECO:0000259" key="8">
    <source>
        <dbReference type="Pfam" id="PF14748"/>
    </source>
</evidence>
<dbReference type="EMBL" id="CP003539">
    <property type="protein sequence ID" value="AFX98248.1"/>
    <property type="molecule type" value="Genomic_DNA"/>
</dbReference>
<dbReference type="Pfam" id="PF14748">
    <property type="entry name" value="P5CR_dimer"/>
    <property type="match status" value="1"/>
</dbReference>
<keyword evidence="3 4" id="KW-0560">Oxidoreductase</keyword>
<dbReference type="InterPro" id="IPR000304">
    <property type="entry name" value="Pyrroline-COOH_reductase"/>
</dbReference>
<dbReference type="GO" id="GO:0055129">
    <property type="term" value="P:L-proline biosynthetic process"/>
    <property type="evidence" value="ECO:0007669"/>
    <property type="project" value="UniProtKB-UniRule"/>
</dbReference>
<evidence type="ECO:0000256" key="5">
    <source>
        <dbReference type="NCBIfam" id="TIGR00112"/>
    </source>
</evidence>
<dbReference type="Gene3D" id="3.40.50.720">
    <property type="entry name" value="NAD(P)-binding Rossmann-like Domain"/>
    <property type="match status" value="1"/>
</dbReference>
<name>K7Z2P6_9PROT</name>
<dbReference type="eggNOG" id="COG0345">
    <property type="taxonomic scope" value="Bacteria"/>
</dbReference>
<dbReference type="PANTHER" id="PTHR11645">
    <property type="entry name" value="PYRROLINE-5-CARBOXYLATE REDUCTASE"/>
    <property type="match status" value="1"/>
</dbReference>
<dbReference type="UniPathway" id="UPA00098">
    <property type="reaction ID" value="UER00361"/>
</dbReference>
<dbReference type="GO" id="GO:0005737">
    <property type="term" value="C:cytoplasm"/>
    <property type="evidence" value="ECO:0007669"/>
    <property type="project" value="UniProtKB-SubCell"/>
</dbReference>
<protein>
    <recommendedName>
        <fullName evidence="4 5">Pyrroline-5-carboxylate reductase</fullName>
        <shortName evidence="4">P5C reductase</shortName>
        <shortName evidence="4">P5CR</shortName>
        <ecNumber evidence="4 5">1.5.1.2</ecNumber>
    </recommendedName>
    <alternativeName>
        <fullName evidence="4">PCA reductase</fullName>
    </alternativeName>
</protein>
<dbReference type="InterPro" id="IPR036291">
    <property type="entry name" value="NAD(P)-bd_dom_sf"/>
</dbReference>
<dbReference type="Pfam" id="PF03807">
    <property type="entry name" value="F420_oxidored"/>
    <property type="match status" value="1"/>
</dbReference>
<dbReference type="NCBIfam" id="TIGR00112">
    <property type="entry name" value="proC"/>
    <property type="match status" value="1"/>
</dbReference>
<comment type="function">
    <text evidence="4">Catalyzes the reduction of 1-pyrroline-5-carboxylate (PCA) to L-proline.</text>
</comment>
<sequence>MYSLNKIFNPLLLIGCGKIGKALVIGWLENGLEADSIHIVDPNIQNTKAISQQYGVKIYDQVEAMPQHLVPIIVVIAVKPQMMNKAIVSVSRFSHFGTCFLSIAASSTISYFENKLGNTVPIVRAMPNIASAVGHGITAYFANCNVVGDQKIHIHQLLETIGEAIEVDNEEQINAVTALSGGGPAYVFLLIETLAKAGIKSGLPEKVAMKLARTTVIGSCELLTRYPSQEVSQLRLNVTSQGGTTAEALKVLMDDHTGIQPIFNAALAAATERSKALTC</sequence>
<evidence type="ECO:0000259" key="7">
    <source>
        <dbReference type="Pfam" id="PF03807"/>
    </source>
</evidence>
<keyword evidence="10" id="KW-1185">Reference proteome</keyword>
<accession>K7Z2P6</accession>
<dbReference type="GO" id="GO:0004735">
    <property type="term" value="F:pyrroline-5-carboxylate reductase activity"/>
    <property type="evidence" value="ECO:0007669"/>
    <property type="project" value="UniProtKB-UniRule"/>
</dbReference>
<comment type="catalytic activity">
    <reaction evidence="4">
        <text>L-proline + NAD(+) = (S)-1-pyrroline-5-carboxylate + NADH + 2 H(+)</text>
        <dbReference type="Rhea" id="RHEA:14105"/>
        <dbReference type="ChEBI" id="CHEBI:15378"/>
        <dbReference type="ChEBI" id="CHEBI:17388"/>
        <dbReference type="ChEBI" id="CHEBI:57540"/>
        <dbReference type="ChEBI" id="CHEBI:57945"/>
        <dbReference type="ChEBI" id="CHEBI:60039"/>
        <dbReference type="EC" id="1.5.1.2"/>
    </reaction>
</comment>
<dbReference type="PIRSF" id="PIRSF000193">
    <property type="entry name" value="Pyrrol-5-carb_rd"/>
    <property type="match status" value="1"/>
</dbReference>
<feature type="domain" description="Pyrroline-5-carboxylate reductase catalytic N-terminal" evidence="7">
    <location>
        <begin position="13"/>
        <end position="104"/>
    </location>
</feature>
<dbReference type="EC" id="1.5.1.2" evidence="4 5"/>
<organism evidence="9 10">
    <name type="scientific">Candidatus Endolissoclinum faulkneri L2</name>
    <dbReference type="NCBI Taxonomy" id="1193729"/>
    <lineage>
        <taxon>Bacteria</taxon>
        <taxon>Pseudomonadati</taxon>
        <taxon>Pseudomonadota</taxon>
        <taxon>Alphaproteobacteria</taxon>
        <taxon>Rhodospirillales</taxon>
        <taxon>Rhodospirillaceae</taxon>
        <taxon>Candidatus Endolissoclinum</taxon>
    </lineage>
</organism>
<keyword evidence="4" id="KW-0641">Proline biosynthesis</keyword>
<evidence type="ECO:0000256" key="3">
    <source>
        <dbReference type="ARBA" id="ARBA00023002"/>
    </source>
</evidence>
<dbReference type="RefSeq" id="WP_015087746.1">
    <property type="nucleotide sequence ID" value="NC_019566.1"/>
</dbReference>
<comment type="similarity">
    <text evidence="1 4">Belongs to the pyrroline-5-carboxylate reductase family.</text>
</comment>
<evidence type="ECO:0000313" key="10">
    <source>
        <dbReference type="Proteomes" id="UP000010077"/>
    </source>
</evidence>
<dbReference type="KEGG" id="thal:A1OE_34"/>
<comment type="subcellular location">
    <subcellularLocation>
        <location evidence="4">Cytoplasm</location>
    </subcellularLocation>
</comment>
<dbReference type="Proteomes" id="UP000010077">
    <property type="component" value="Chromosome"/>
</dbReference>
<evidence type="ECO:0000256" key="1">
    <source>
        <dbReference type="ARBA" id="ARBA00005525"/>
    </source>
</evidence>
<keyword evidence="4" id="KW-0963">Cytoplasm</keyword>
<feature type="binding site" evidence="6">
    <location>
        <begin position="77"/>
        <end position="80"/>
    </location>
    <ligand>
        <name>NADP(+)</name>
        <dbReference type="ChEBI" id="CHEBI:58349"/>
    </ligand>
</feature>
<proteinExistence type="inferred from homology"/>
<dbReference type="SUPFAM" id="SSF51735">
    <property type="entry name" value="NAD(P)-binding Rossmann-fold domains"/>
    <property type="match status" value="1"/>
</dbReference>
<reference evidence="9 10" key="1">
    <citation type="journal article" date="2012" name="Proc. Natl. Acad. Sci. U.S.A.">
        <title>Genome streamlining and chemical defense in a coral reef symbiosis.</title>
        <authorList>
            <person name="Kwan J.C."/>
            <person name="Donia M.S."/>
            <person name="Han A.W."/>
            <person name="Hirose E."/>
            <person name="Haygood M.G."/>
            <person name="Schmidt E.W."/>
        </authorList>
    </citation>
    <scope>NUCLEOTIDE SEQUENCE [LARGE SCALE GENOMIC DNA]</scope>
    <source>
        <strain evidence="9 10">L2</strain>
    </source>
</reference>
<evidence type="ECO:0000313" key="9">
    <source>
        <dbReference type="EMBL" id="AFX98248.1"/>
    </source>
</evidence>
<gene>
    <name evidence="4 9" type="primary">proC</name>
    <name evidence="9" type="ORF">A1OE_34</name>
</gene>
<evidence type="ECO:0000256" key="4">
    <source>
        <dbReference type="HAMAP-Rule" id="MF_01925"/>
    </source>
</evidence>
<dbReference type="InterPro" id="IPR029036">
    <property type="entry name" value="P5CR_dimer"/>
</dbReference>
<evidence type="ECO:0000256" key="2">
    <source>
        <dbReference type="ARBA" id="ARBA00022857"/>
    </source>
</evidence>
<keyword evidence="4" id="KW-0028">Amino-acid biosynthesis</keyword>
<dbReference type="PANTHER" id="PTHR11645:SF0">
    <property type="entry name" value="PYRROLINE-5-CARBOXYLATE REDUCTASE 3"/>
    <property type="match status" value="1"/>
</dbReference>